<feature type="domain" description="ABM" evidence="1">
    <location>
        <begin position="3"/>
        <end position="94"/>
    </location>
</feature>
<dbReference type="PANTHER" id="PTHR33336">
    <property type="entry name" value="QUINOL MONOOXYGENASE YGIN-RELATED"/>
    <property type="match status" value="1"/>
</dbReference>
<accession>A0A363CXX1</accession>
<dbReference type="RefSeq" id="WP_108559803.1">
    <property type="nucleotide sequence ID" value="NZ_MUXE01000012.1"/>
</dbReference>
<keyword evidence="3" id="KW-1185">Reference proteome</keyword>
<dbReference type="Proteomes" id="UP000251135">
    <property type="component" value="Unassembled WGS sequence"/>
</dbReference>
<organism evidence="2 3">
    <name type="scientific">Arcobacter caeni</name>
    <dbReference type="NCBI Taxonomy" id="1912877"/>
    <lineage>
        <taxon>Bacteria</taxon>
        <taxon>Pseudomonadati</taxon>
        <taxon>Campylobacterota</taxon>
        <taxon>Epsilonproteobacteria</taxon>
        <taxon>Campylobacterales</taxon>
        <taxon>Arcobacteraceae</taxon>
        <taxon>Arcobacter</taxon>
    </lineage>
</organism>
<dbReference type="Gene3D" id="3.30.70.100">
    <property type="match status" value="1"/>
</dbReference>
<dbReference type="AlphaFoldDB" id="A0A363CXX1"/>
<proteinExistence type="predicted"/>
<sequence length="94" mass="11210">MAITRQIIFLAKRDCIEELKALLKSTIKESKEEEGCLMYEVFQTKNNPVEFIAIDSWKSEEALNKHYESEHYVHFLNNFKQYNAHIEPFELEIL</sequence>
<dbReference type="InterPro" id="IPR007138">
    <property type="entry name" value="ABM_dom"/>
</dbReference>
<evidence type="ECO:0000259" key="1">
    <source>
        <dbReference type="PROSITE" id="PS51725"/>
    </source>
</evidence>
<dbReference type="SUPFAM" id="SSF54909">
    <property type="entry name" value="Dimeric alpha+beta barrel"/>
    <property type="match status" value="1"/>
</dbReference>
<dbReference type="Pfam" id="PF03992">
    <property type="entry name" value="ABM"/>
    <property type="match status" value="1"/>
</dbReference>
<dbReference type="PROSITE" id="PS51725">
    <property type="entry name" value="ABM"/>
    <property type="match status" value="1"/>
</dbReference>
<gene>
    <name evidence="2" type="ORF">B0174_08825</name>
</gene>
<evidence type="ECO:0000313" key="2">
    <source>
        <dbReference type="EMBL" id="PUE63946.1"/>
    </source>
</evidence>
<dbReference type="OrthoDB" id="287932at2"/>
<name>A0A363CXX1_9BACT</name>
<dbReference type="GO" id="GO:0003824">
    <property type="term" value="F:catalytic activity"/>
    <property type="evidence" value="ECO:0007669"/>
    <property type="project" value="TreeGrafter"/>
</dbReference>
<comment type="caution">
    <text evidence="2">The sequence shown here is derived from an EMBL/GenBank/DDBJ whole genome shotgun (WGS) entry which is preliminary data.</text>
</comment>
<dbReference type="PANTHER" id="PTHR33336:SF3">
    <property type="entry name" value="ABM DOMAIN-CONTAINING PROTEIN"/>
    <property type="match status" value="1"/>
</dbReference>
<dbReference type="InterPro" id="IPR050744">
    <property type="entry name" value="AI-2_Isomerase_LsrG"/>
</dbReference>
<evidence type="ECO:0000313" key="3">
    <source>
        <dbReference type="Proteomes" id="UP000251135"/>
    </source>
</evidence>
<dbReference type="EMBL" id="MUXE01000012">
    <property type="protein sequence ID" value="PUE63946.1"/>
    <property type="molecule type" value="Genomic_DNA"/>
</dbReference>
<dbReference type="InterPro" id="IPR011008">
    <property type="entry name" value="Dimeric_a/b-barrel"/>
</dbReference>
<protein>
    <recommendedName>
        <fullName evidence="1">ABM domain-containing protein</fullName>
    </recommendedName>
</protein>
<reference evidence="2 3" key="1">
    <citation type="submission" date="2017-02" db="EMBL/GenBank/DDBJ databases">
        <title>Arcobacter caeni sp. nov, a new Arcobacter species isolated from reclaimed water.</title>
        <authorList>
            <person name="Figueras M.J."/>
            <person name="Perez-Cataluna A."/>
            <person name="Salas-Masso N."/>
        </authorList>
    </citation>
    <scope>NUCLEOTIDE SEQUENCE [LARGE SCALE GENOMIC DNA]</scope>
    <source>
        <strain evidence="2 3">RW17-10</strain>
    </source>
</reference>